<comment type="caution">
    <text evidence="1">The sequence shown here is derived from an EMBL/GenBank/DDBJ whole genome shotgun (WGS) entry which is preliminary data.</text>
</comment>
<name>A0A4R7CSY1_9SPHI</name>
<evidence type="ECO:0000313" key="1">
    <source>
        <dbReference type="EMBL" id="TDS08937.1"/>
    </source>
</evidence>
<accession>A0A4R7CSY1</accession>
<reference evidence="1 2" key="1">
    <citation type="submission" date="2019-03" db="EMBL/GenBank/DDBJ databases">
        <title>Genomic Encyclopedia of Type Strains, Phase III (KMG-III): the genomes of soil and plant-associated and newly described type strains.</title>
        <authorList>
            <person name="Whitman W."/>
        </authorList>
    </citation>
    <scope>NUCLEOTIDE SEQUENCE [LARGE SCALE GENOMIC DNA]</scope>
    <source>
        <strain evidence="1 2">CGMCC 1.12801</strain>
    </source>
</reference>
<proteinExistence type="predicted"/>
<organism evidence="1 2">
    <name type="scientific">Sphingobacterium paludis</name>
    <dbReference type="NCBI Taxonomy" id="1476465"/>
    <lineage>
        <taxon>Bacteria</taxon>
        <taxon>Pseudomonadati</taxon>
        <taxon>Bacteroidota</taxon>
        <taxon>Sphingobacteriia</taxon>
        <taxon>Sphingobacteriales</taxon>
        <taxon>Sphingobacteriaceae</taxon>
        <taxon>Sphingobacterium</taxon>
    </lineage>
</organism>
<sequence>MENKRNSGNIRHPYIYDILLRASHYEIGKTHLTIRELKELQKKNLKAKFLQAAGLSTRLLQRLPLQGTTMKYTTYARIARVMN</sequence>
<keyword evidence="2" id="KW-1185">Reference proteome</keyword>
<dbReference type="AlphaFoldDB" id="A0A4R7CSY1"/>
<dbReference type="RefSeq" id="WP_133641891.1">
    <property type="nucleotide sequence ID" value="NZ_SNZV01000011.1"/>
</dbReference>
<dbReference type="Proteomes" id="UP000294752">
    <property type="component" value="Unassembled WGS sequence"/>
</dbReference>
<evidence type="ECO:0000313" key="2">
    <source>
        <dbReference type="Proteomes" id="UP000294752"/>
    </source>
</evidence>
<gene>
    <name evidence="1" type="ORF">B0I21_11166</name>
</gene>
<dbReference type="EMBL" id="SNZV01000011">
    <property type="protein sequence ID" value="TDS08937.1"/>
    <property type="molecule type" value="Genomic_DNA"/>
</dbReference>
<protein>
    <submittedName>
        <fullName evidence="1">Uncharacterized protein</fullName>
    </submittedName>
</protein>